<dbReference type="EMBL" id="CAUYUJ010020118">
    <property type="protein sequence ID" value="CAK0895969.1"/>
    <property type="molecule type" value="Genomic_DNA"/>
</dbReference>
<name>A0ABN9XCG2_9DINO</name>
<evidence type="ECO:0000313" key="2">
    <source>
        <dbReference type="Proteomes" id="UP001189429"/>
    </source>
</evidence>
<comment type="caution">
    <text evidence="1">The sequence shown here is derived from an EMBL/GenBank/DDBJ whole genome shotgun (WGS) entry which is preliminary data.</text>
</comment>
<accession>A0ABN9XCG2</accession>
<evidence type="ECO:0000313" key="1">
    <source>
        <dbReference type="EMBL" id="CAK0895969.1"/>
    </source>
</evidence>
<protein>
    <submittedName>
        <fullName evidence="1">Uncharacterized protein</fullName>
    </submittedName>
</protein>
<sequence>AGRLHARWSAEALLRETAREAHSWRRRAQALADELELTQAAQDTAAALGARAVAAAIAAASCAAGGAPIVERPSQLATEAREQAAEVQQAEQPVEAPQALLVVTQAARPEIPYFDGEVSPVRIVVVPQVMHKEAAKAMMHNAEAACVAQERIVEVPMALQAEQPVGAPLEPPAWLEEFAEQAVEVPTVHIVECVIELRTEVRRQLHSGAKQRAGVALAALLGLLLRLAEAVEALARAAWSGVGLISALPEALRAAQLIALERELGVEIGV</sequence>
<keyword evidence="2" id="KW-1185">Reference proteome</keyword>
<organism evidence="1 2">
    <name type="scientific">Prorocentrum cordatum</name>
    <dbReference type="NCBI Taxonomy" id="2364126"/>
    <lineage>
        <taxon>Eukaryota</taxon>
        <taxon>Sar</taxon>
        <taxon>Alveolata</taxon>
        <taxon>Dinophyceae</taxon>
        <taxon>Prorocentrales</taxon>
        <taxon>Prorocentraceae</taxon>
        <taxon>Prorocentrum</taxon>
    </lineage>
</organism>
<reference evidence="1" key="1">
    <citation type="submission" date="2023-10" db="EMBL/GenBank/DDBJ databases">
        <authorList>
            <person name="Chen Y."/>
            <person name="Shah S."/>
            <person name="Dougan E. K."/>
            <person name="Thang M."/>
            <person name="Chan C."/>
        </authorList>
    </citation>
    <scope>NUCLEOTIDE SEQUENCE [LARGE SCALE GENOMIC DNA]</scope>
</reference>
<gene>
    <name evidence="1" type="ORF">PCOR1329_LOCUS74566</name>
</gene>
<dbReference type="Proteomes" id="UP001189429">
    <property type="component" value="Unassembled WGS sequence"/>
</dbReference>
<feature type="non-terminal residue" evidence="1">
    <location>
        <position position="1"/>
    </location>
</feature>
<proteinExistence type="predicted"/>